<feature type="binding site" evidence="7">
    <location>
        <position position="235"/>
    </location>
    <ligand>
        <name>Mn(2+)</name>
        <dbReference type="ChEBI" id="CHEBI:29035"/>
        <label>2</label>
    </ligand>
</feature>
<dbReference type="InterPro" id="IPR023042">
    <property type="entry name" value="Peptidase_M17_leu_NH2_pept"/>
</dbReference>
<evidence type="ECO:0000256" key="3">
    <source>
        <dbReference type="ARBA" id="ARBA00009528"/>
    </source>
</evidence>
<dbReference type="PRINTS" id="PR00481">
    <property type="entry name" value="LAMNOPPTDASE"/>
</dbReference>
<dbReference type="CDD" id="cd00433">
    <property type="entry name" value="Peptidase_M17"/>
    <property type="match status" value="1"/>
</dbReference>
<dbReference type="SUPFAM" id="SSF53187">
    <property type="entry name" value="Zn-dependent exopeptidases"/>
    <property type="match status" value="1"/>
</dbReference>
<evidence type="ECO:0000256" key="6">
    <source>
        <dbReference type="ARBA" id="ARBA00022801"/>
    </source>
</evidence>
<dbReference type="Pfam" id="PF00883">
    <property type="entry name" value="Peptidase_M17"/>
    <property type="match status" value="1"/>
</dbReference>
<comment type="similarity">
    <text evidence="3 7">Belongs to the peptidase M17 family.</text>
</comment>
<name>A0A2M8KWX0_9BACT</name>
<keyword evidence="4 7" id="KW-0031">Aminopeptidase</keyword>
<dbReference type="InterPro" id="IPR011356">
    <property type="entry name" value="Leucine_aapep/pepB"/>
</dbReference>
<dbReference type="GO" id="GO:0030145">
    <property type="term" value="F:manganese ion binding"/>
    <property type="evidence" value="ECO:0007669"/>
    <property type="project" value="UniProtKB-UniRule"/>
</dbReference>
<dbReference type="PROSITE" id="PS00631">
    <property type="entry name" value="CYTOSOL_AP"/>
    <property type="match status" value="1"/>
</dbReference>
<evidence type="ECO:0000256" key="4">
    <source>
        <dbReference type="ARBA" id="ARBA00022438"/>
    </source>
</evidence>
<gene>
    <name evidence="7" type="primary">pepA</name>
    <name evidence="9" type="ORF">COU90_03155</name>
</gene>
<evidence type="ECO:0000256" key="7">
    <source>
        <dbReference type="HAMAP-Rule" id="MF_00181"/>
    </source>
</evidence>
<keyword evidence="7" id="KW-0479">Metal-binding</keyword>
<sequence length="467" mass="50564">MMSSLKFAYARKDAPLPKGVVCVRITEKKENILVRSPDTHDVLEIGIGKEGVITRRRLVLAARRIIIFAKSQAISRIAISFSDFLFPQVTISKEEIAELIAVNMEMANFDFVDYKTKPKNGWPWVLSVVVMGDISKSVRAAFVKGSIIGEEVNACRHLANIPGGEMTPKRLAEEAKKAAKGTPIRVTVFDEKEIAQKKMGGIIGVSRGSGEVPRFIIMEYAPPNAKGNPIVYIGKGVTFDTGGLNLKPADGMYEMHMDMSGGAAVMHAVVAAAKLKLKRHVIALIPAVENMPSGSGYRPGDVLISLSGRTIEVLNTDAEGRIILADAITYAKKYNPSLMVDVATLTGASMVALGMRCSALFTTDAQTENMIRKAGEESGDYVWPLPLWDEYDEDIAGTFGDIANTGKNKYGGAITAAKFLHAFAKDVDSPWAHIDIAPRMTSIEGDYLAKGAAGAPVRLLVKLLETY</sequence>
<proteinExistence type="inferred from homology"/>
<dbReference type="Proteomes" id="UP000229098">
    <property type="component" value="Unassembled WGS sequence"/>
</dbReference>
<dbReference type="AlphaFoldDB" id="A0A2M8KWX0"/>
<comment type="subcellular location">
    <subcellularLocation>
        <location evidence="7">Cytoplasm</location>
    </subcellularLocation>
</comment>
<evidence type="ECO:0000313" key="9">
    <source>
        <dbReference type="EMBL" id="PJE64419.1"/>
    </source>
</evidence>
<feature type="active site" evidence="7">
    <location>
        <position position="247"/>
    </location>
</feature>
<feature type="binding site" evidence="7">
    <location>
        <position position="240"/>
    </location>
    <ligand>
        <name>Mn(2+)</name>
        <dbReference type="ChEBI" id="CHEBI:29035"/>
        <label>1</label>
    </ligand>
</feature>
<evidence type="ECO:0000313" key="10">
    <source>
        <dbReference type="Proteomes" id="UP000229098"/>
    </source>
</evidence>
<comment type="catalytic activity">
    <reaction evidence="1 7">
        <text>Release of an N-terminal amino acid, Xaa-|-Yaa-, in which Xaa is preferably Leu, but may be other amino acids including Pro although not Arg or Lys, and Yaa may be Pro. Amino acid amides and methyl esters are also readily hydrolyzed, but rates on arylamides are exceedingly low.</text>
        <dbReference type="EC" id="3.4.11.1"/>
    </reaction>
</comment>
<dbReference type="GO" id="GO:0070006">
    <property type="term" value="F:metalloaminopeptidase activity"/>
    <property type="evidence" value="ECO:0007669"/>
    <property type="project" value="InterPro"/>
</dbReference>
<feature type="binding site" evidence="7">
    <location>
        <position position="319"/>
    </location>
    <ligand>
        <name>Mn(2+)</name>
        <dbReference type="ChEBI" id="CHEBI:29035"/>
        <label>1</label>
    </ligand>
</feature>
<accession>A0A2M8KWX0</accession>
<comment type="catalytic activity">
    <reaction evidence="2 7">
        <text>Release of an N-terminal amino acid, preferentially leucine, but not glutamic or aspartic acids.</text>
        <dbReference type="EC" id="3.4.11.10"/>
    </reaction>
</comment>
<comment type="caution">
    <text evidence="9">The sequence shown here is derived from an EMBL/GenBank/DDBJ whole genome shotgun (WGS) entry which is preliminary data.</text>
</comment>
<dbReference type="EC" id="3.4.11.1" evidence="7"/>
<evidence type="ECO:0000259" key="8">
    <source>
        <dbReference type="PROSITE" id="PS00631"/>
    </source>
</evidence>
<dbReference type="InterPro" id="IPR000819">
    <property type="entry name" value="Peptidase_M17_C"/>
</dbReference>
<feature type="binding site" evidence="7">
    <location>
        <position position="317"/>
    </location>
    <ligand>
        <name>Mn(2+)</name>
        <dbReference type="ChEBI" id="CHEBI:29035"/>
        <label>1</label>
    </ligand>
</feature>
<dbReference type="PANTHER" id="PTHR11963:SF23">
    <property type="entry name" value="CYTOSOL AMINOPEPTIDASE"/>
    <property type="match status" value="1"/>
</dbReference>
<dbReference type="GO" id="GO:0005737">
    <property type="term" value="C:cytoplasm"/>
    <property type="evidence" value="ECO:0007669"/>
    <property type="project" value="UniProtKB-SubCell"/>
</dbReference>
<dbReference type="EC" id="3.4.11.10" evidence="7"/>
<dbReference type="Gene3D" id="3.40.220.10">
    <property type="entry name" value="Leucine Aminopeptidase, subunit E, domain 1"/>
    <property type="match status" value="1"/>
</dbReference>
<feature type="domain" description="Cytosol aminopeptidase" evidence="8">
    <location>
        <begin position="315"/>
        <end position="322"/>
    </location>
</feature>
<dbReference type="SUPFAM" id="SSF52949">
    <property type="entry name" value="Macro domain-like"/>
    <property type="match status" value="1"/>
</dbReference>
<evidence type="ECO:0000256" key="2">
    <source>
        <dbReference type="ARBA" id="ARBA00000967"/>
    </source>
</evidence>
<feature type="binding site" evidence="7">
    <location>
        <position position="319"/>
    </location>
    <ligand>
        <name>Mn(2+)</name>
        <dbReference type="ChEBI" id="CHEBI:29035"/>
        <label>2</label>
    </ligand>
</feature>
<keyword evidence="5 7" id="KW-0645">Protease</keyword>
<feature type="binding site" evidence="7">
    <location>
        <position position="258"/>
    </location>
    <ligand>
        <name>Mn(2+)</name>
        <dbReference type="ChEBI" id="CHEBI:29035"/>
        <label>2</label>
    </ligand>
</feature>
<evidence type="ECO:0000256" key="5">
    <source>
        <dbReference type="ARBA" id="ARBA00022670"/>
    </source>
</evidence>
<dbReference type="GO" id="GO:0006508">
    <property type="term" value="P:proteolysis"/>
    <property type="evidence" value="ECO:0007669"/>
    <property type="project" value="UniProtKB-KW"/>
</dbReference>
<dbReference type="HAMAP" id="MF_00181">
    <property type="entry name" value="Cytosol_peptidase_M17"/>
    <property type="match status" value="1"/>
</dbReference>
<dbReference type="EMBL" id="PFEF01000006">
    <property type="protein sequence ID" value="PJE64419.1"/>
    <property type="molecule type" value="Genomic_DNA"/>
</dbReference>
<keyword evidence="6 7" id="KW-0378">Hydrolase</keyword>
<comment type="cofactor">
    <cofactor evidence="7">
        <name>Mn(2+)</name>
        <dbReference type="ChEBI" id="CHEBI:29035"/>
    </cofactor>
    <text evidence="7">Binds 2 manganese ions per subunit.</text>
</comment>
<dbReference type="Gene3D" id="3.40.630.10">
    <property type="entry name" value="Zn peptidases"/>
    <property type="match status" value="1"/>
</dbReference>
<dbReference type="PANTHER" id="PTHR11963">
    <property type="entry name" value="LEUCINE AMINOPEPTIDASE-RELATED"/>
    <property type="match status" value="1"/>
</dbReference>
<dbReference type="InterPro" id="IPR043472">
    <property type="entry name" value="Macro_dom-like"/>
</dbReference>
<keyword evidence="7" id="KW-0464">Manganese</keyword>
<organism evidence="9 10">
    <name type="scientific">Candidatus Ryanbacteria bacterium CG10_big_fil_rev_8_21_14_0_10_43_42</name>
    <dbReference type="NCBI Taxonomy" id="1974864"/>
    <lineage>
        <taxon>Bacteria</taxon>
        <taxon>Candidatus Ryaniibacteriota</taxon>
    </lineage>
</organism>
<protein>
    <recommendedName>
        <fullName evidence="7">Probable cytosol aminopeptidase</fullName>
        <ecNumber evidence="7">3.4.11.1</ecNumber>
    </recommendedName>
    <alternativeName>
        <fullName evidence="7">Leucine aminopeptidase</fullName>
        <shortName evidence="7">LAP</shortName>
        <ecNumber evidence="7">3.4.11.10</ecNumber>
    </alternativeName>
    <alternativeName>
        <fullName evidence="7">Leucyl aminopeptidase</fullName>
    </alternativeName>
</protein>
<reference evidence="10" key="1">
    <citation type="submission" date="2017-09" db="EMBL/GenBank/DDBJ databases">
        <title>Depth-based differentiation of microbial function through sediment-hosted aquifers and enrichment of novel symbionts in the deep terrestrial subsurface.</title>
        <authorList>
            <person name="Probst A.J."/>
            <person name="Ladd B."/>
            <person name="Jarett J.K."/>
            <person name="Geller-Mcgrath D.E."/>
            <person name="Sieber C.M.K."/>
            <person name="Emerson J.B."/>
            <person name="Anantharaman K."/>
            <person name="Thomas B.C."/>
            <person name="Malmstrom R."/>
            <person name="Stieglmeier M."/>
            <person name="Klingl A."/>
            <person name="Woyke T."/>
            <person name="Ryan C.M."/>
            <person name="Banfield J.F."/>
        </authorList>
    </citation>
    <scope>NUCLEOTIDE SEQUENCE [LARGE SCALE GENOMIC DNA]</scope>
</reference>
<feature type="binding site" evidence="7">
    <location>
        <position position="240"/>
    </location>
    <ligand>
        <name>Mn(2+)</name>
        <dbReference type="ChEBI" id="CHEBI:29035"/>
        <label>2</label>
    </ligand>
</feature>
<feature type="active site" evidence="7">
    <location>
        <position position="321"/>
    </location>
</feature>
<evidence type="ECO:0000256" key="1">
    <source>
        <dbReference type="ARBA" id="ARBA00000135"/>
    </source>
</evidence>
<comment type="function">
    <text evidence="7">Presumably involved in the processing and regular turnover of intracellular proteins. Catalyzes the removal of unsubstituted N-terminal amino acids from various peptides.</text>
</comment>
<keyword evidence="7" id="KW-0963">Cytoplasm</keyword>